<protein>
    <submittedName>
        <fullName evidence="1">Uncharacterized protein</fullName>
    </submittedName>
</protein>
<sequence>MEDPFLTRSYLTMALLREVLAEFAWPAPYELEDDLPDGIIVAFPRSHLYFSDDYLGEVHLRFLTEDTGTDDMLCFGNAMHALVYRPNEGRPPVPMPDLINDTSIEGSTCAVHRTARPRPATGLPTKTAALQVSPAAYASPA</sequence>
<keyword evidence="2" id="KW-1185">Reference proteome</keyword>
<evidence type="ECO:0000313" key="2">
    <source>
        <dbReference type="Proteomes" id="UP001221411"/>
    </source>
</evidence>
<gene>
    <name evidence="1" type="ORF">POL67_24740</name>
</gene>
<dbReference type="RefSeq" id="WP_271921208.1">
    <property type="nucleotide sequence ID" value="NZ_JAQNDO010000001.1"/>
</dbReference>
<dbReference type="Proteomes" id="UP001221411">
    <property type="component" value="Unassembled WGS sequence"/>
</dbReference>
<comment type="caution">
    <text evidence="1">The sequence shown here is derived from an EMBL/GenBank/DDBJ whole genome shotgun (WGS) entry which is preliminary data.</text>
</comment>
<name>A0ABT5ESX6_9BACT</name>
<reference evidence="1 2" key="1">
    <citation type="submission" date="2022-11" db="EMBL/GenBank/DDBJ databases">
        <title>Minimal conservation of predation-associated metabolite biosynthetic gene clusters underscores biosynthetic potential of Myxococcota including descriptions for ten novel species: Archangium lansinium sp. nov., Myxococcus landrumus sp. nov., Nannocystis bai.</title>
        <authorList>
            <person name="Ahearne A."/>
            <person name="Stevens C."/>
            <person name="Dowd S."/>
        </authorList>
    </citation>
    <scope>NUCLEOTIDE SEQUENCE [LARGE SCALE GENOMIC DNA]</scope>
    <source>
        <strain evidence="1 2">RJM3</strain>
    </source>
</reference>
<organism evidence="1 2">
    <name type="scientific">Polyangium mundeleinium</name>
    <dbReference type="NCBI Taxonomy" id="2995306"/>
    <lineage>
        <taxon>Bacteria</taxon>
        <taxon>Pseudomonadati</taxon>
        <taxon>Myxococcota</taxon>
        <taxon>Polyangia</taxon>
        <taxon>Polyangiales</taxon>
        <taxon>Polyangiaceae</taxon>
        <taxon>Polyangium</taxon>
    </lineage>
</organism>
<dbReference type="EMBL" id="JAQNDO010000001">
    <property type="protein sequence ID" value="MDC0744564.1"/>
    <property type="molecule type" value="Genomic_DNA"/>
</dbReference>
<evidence type="ECO:0000313" key="1">
    <source>
        <dbReference type="EMBL" id="MDC0744564.1"/>
    </source>
</evidence>
<proteinExistence type="predicted"/>
<accession>A0ABT5ESX6</accession>